<name>A0A2Z5JCG8_STRAR</name>
<reference evidence="2 3" key="1">
    <citation type="journal article" date="2018" name="Front. Microbiol.">
        <title>Genome Sequencing of Streptomyces atratus SCSIOZH16 and Activation Production of Nocardamine via Metabolic Engineering.</title>
        <authorList>
            <person name="Li Y."/>
            <person name="Zhang C."/>
            <person name="Liu C."/>
            <person name="Ju J."/>
            <person name="Ma J."/>
        </authorList>
    </citation>
    <scope>NUCLEOTIDE SEQUENCE [LARGE SCALE GENOMIC DNA]</scope>
    <source>
        <strain evidence="2 3">SCSIO_ZH16</strain>
    </source>
</reference>
<dbReference type="KEGG" id="sata:C5746_14290"/>
<organism evidence="2 3">
    <name type="scientific">Streptomyces atratus</name>
    <dbReference type="NCBI Taxonomy" id="1893"/>
    <lineage>
        <taxon>Bacteria</taxon>
        <taxon>Bacillati</taxon>
        <taxon>Actinomycetota</taxon>
        <taxon>Actinomycetes</taxon>
        <taxon>Kitasatosporales</taxon>
        <taxon>Streptomycetaceae</taxon>
        <taxon>Streptomyces</taxon>
    </lineage>
</organism>
<sequence>MADQDKRSGEQRRTVDPAELGAVLARFRERPTMGKLGLTVIPVAAFLMFGGIPDSVPGTGHLIFDVICLLLFVWGVYELTHSLASWLILHEDGIVYRGRRKVRWAHHWEDFRDVLLSHEVTHFGGSSRPISDKIVARLWTATGQGARELSGNYFLIDVGAGLLRTFLRSPGNLTPMFGDIIDRVVEARVRHDLSELATEGGKVQYDSIEIGGTYLYVKGAADEVRWDEVTRVTVDDHQVGITVPHLRRRMEGIKLKADGRRENYRVGGDNTLYIEEKGLSRCRKAIIWGVMAHFAEAVGTEPQ</sequence>
<feature type="transmembrane region" description="Helical" evidence="1">
    <location>
        <begin position="36"/>
        <end position="52"/>
    </location>
</feature>
<evidence type="ECO:0000313" key="2">
    <source>
        <dbReference type="EMBL" id="AXE77913.1"/>
    </source>
</evidence>
<accession>A0A2Z5JCG8</accession>
<evidence type="ECO:0000256" key="1">
    <source>
        <dbReference type="SAM" id="Phobius"/>
    </source>
</evidence>
<proteinExistence type="predicted"/>
<keyword evidence="1" id="KW-1133">Transmembrane helix</keyword>
<gene>
    <name evidence="2" type="ORF">C5746_14290</name>
</gene>
<dbReference type="Proteomes" id="UP000252698">
    <property type="component" value="Chromosome"/>
</dbReference>
<dbReference type="AlphaFoldDB" id="A0A2Z5JCG8"/>
<keyword evidence="1" id="KW-0812">Transmembrane</keyword>
<dbReference type="RefSeq" id="WP_114244513.1">
    <property type="nucleotide sequence ID" value="NZ_CP027306.1"/>
</dbReference>
<protein>
    <submittedName>
        <fullName evidence="2">Uncharacterized protein</fullName>
    </submittedName>
</protein>
<dbReference type="EMBL" id="CP027306">
    <property type="protein sequence ID" value="AXE77913.1"/>
    <property type="molecule type" value="Genomic_DNA"/>
</dbReference>
<dbReference type="GeneID" id="95519639"/>
<keyword evidence="1" id="KW-0472">Membrane</keyword>
<evidence type="ECO:0000313" key="3">
    <source>
        <dbReference type="Proteomes" id="UP000252698"/>
    </source>
</evidence>